<dbReference type="PANTHER" id="PTHR21660:SF1">
    <property type="entry name" value="ACYL-COENZYME A THIOESTERASE 13"/>
    <property type="match status" value="1"/>
</dbReference>
<dbReference type="CTD" id="8236770"/>
<sequence length="145" mass="15181">MSGIVGEEALKLAQTIWKTMCKGKGYERNLQQVVIKSAGQGACVAEFQVEEGMTNKGGGLHGGCTATLIDCISTIGLMTSKNSSPGVSINLSVNYLKGAKVGETIVIDSKTVKSGKTLAFLETVLKKKDNNDVVATGSHIKFIGS</sequence>
<dbReference type="AlphaFoldDB" id="E0VG71"/>
<dbReference type="GeneID" id="8236770"/>
<evidence type="ECO:0000259" key="3">
    <source>
        <dbReference type="Pfam" id="PF03061"/>
    </source>
</evidence>
<dbReference type="STRING" id="121224.E0VG71"/>
<dbReference type="InterPro" id="IPR006683">
    <property type="entry name" value="Thioestr_dom"/>
</dbReference>
<dbReference type="OrthoDB" id="46529at2759"/>
<dbReference type="Gene3D" id="3.10.129.10">
    <property type="entry name" value="Hotdog Thioesterase"/>
    <property type="match status" value="1"/>
</dbReference>
<dbReference type="KEGG" id="phu:Phum_PHUM174930"/>
<dbReference type="NCBIfam" id="TIGR00369">
    <property type="entry name" value="unchar_dom_1"/>
    <property type="match status" value="1"/>
</dbReference>
<dbReference type="InterPro" id="IPR003736">
    <property type="entry name" value="PAAI_dom"/>
</dbReference>
<dbReference type="EMBL" id="AAZO01002028">
    <property type="status" value="NOT_ANNOTATED_CDS"/>
    <property type="molecule type" value="Genomic_DNA"/>
</dbReference>
<evidence type="ECO:0000256" key="1">
    <source>
        <dbReference type="ARBA" id="ARBA00008324"/>
    </source>
</evidence>
<proteinExistence type="inferred from homology"/>
<keyword evidence="6" id="KW-1185">Reference proteome</keyword>
<feature type="domain" description="Thioesterase" evidence="3">
    <location>
        <begin position="58"/>
        <end position="132"/>
    </location>
</feature>
<dbReference type="FunCoup" id="E0VG71">
    <property type="interactions" value="898"/>
</dbReference>
<accession>E0VG71</accession>
<protein>
    <recommendedName>
        <fullName evidence="3">Thioesterase domain-containing protein</fullName>
    </recommendedName>
</protein>
<evidence type="ECO:0000256" key="2">
    <source>
        <dbReference type="ARBA" id="ARBA00022801"/>
    </source>
</evidence>
<dbReference type="GO" id="GO:0047617">
    <property type="term" value="F:fatty acyl-CoA hydrolase activity"/>
    <property type="evidence" value="ECO:0007669"/>
    <property type="project" value="InterPro"/>
</dbReference>
<dbReference type="FunFam" id="3.10.129.10:FF:000033">
    <property type="entry name" value="acyl-coenzyme A thioesterase 13"/>
    <property type="match status" value="1"/>
</dbReference>
<reference evidence="5" key="3">
    <citation type="submission" date="2020-05" db="UniProtKB">
        <authorList>
            <consortium name="EnsemblMetazoa"/>
        </authorList>
    </citation>
    <scope>IDENTIFICATION</scope>
    <source>
        <strain evidence="5">USDA</strain>
    </source>
</reference>
<comment type="similarity">
    <text evidence="1">Belongs to the thioesterase PaaI family.</text>
</comment>
<dbReference type="PANTHER" id="PTHR21660">
    <property type="entry name" value="THIOESTERASE SUPERFAMILY MEMBER-RELATED"/>
    <property type="match status" value="1"/>
</dbReference>
<dbReference type="EMBL" id="DS235132">
    <property type="protein sequence ID" value="EEB12377.1"/>
    <property type="molecule type" value="Genomic_DNA"/>
</dbReference>
<keyword evidence="2" id="KW-0378">Hydrolase</keyword>
<dbReference type="CDD" id="cd03443">
    <property type="entry name" value="PaaI_thioesterase"/>
    <property type="match status" value="1"/>
</dbReference>
<dbReference type="SUPFAM" id="SSF54637">
    <property type="entry name" value="Thioesterase/thiol ester dehydrase-isomerase"/>
    <property type="match status" value="1"/>
</dbReference>
<dbReference type="EnsemblMetazoa" id="PHUM174930-RA">
    <property type="protein sequence ID" value="PHUM174930-PA"/>
    <property type="gene ID" value="PHUM174930"/>
</dbReference>
<name>E0VG71_PEDHC</name>
<evidence type="ECO:0000313" key="6">
    <source>
        <dbReference type="Proteomes" id="UP000009046"/>
    </source>
</evidence>
<organism>
    <name type="scientific">Pediculus humanus subsp. corporis</name>
    <name type="common">Body louse</name>
    <dbReference type="NCBI Taxonomy" id="121224"/>
    <lineage>
        <taxon>Eukaryota</taxon>
        <taxon>Metazoa</taxon>
        <taxon>Ecdysozoa</taxon>
        <taxon>Arthropoda</taxon>
        <taxon>Hexapoda</taxon>
        <taxon>Insecta</taxon>
        <taxon>Pterygota</taxon>
        <taxon>Neoptera</taxon>
        <taxon>Paraneoptera</taxon>
        <taxon>Psocodea</taxon>
        <taxon>Troctomorpha</taxon>
        <taxon>Phthiraptera</taxon>
        <taxon>Anoplura</taxon>
        <taxon>Pediculidae</taxon>
        <taxon>Pediculus</taxon>
    </lineage>
</organism>
<dbReference type="InParanoid" id="E0VG71"/>
<dbReference type="VEuPathDB" id="VectorBase:PHUM174930"/>
<dbReference type="RefSeq" id="XP_002425115.1">
    <property type="nucleotide sequence ID" value="XM_002425070.1"/>
</dbReference>
<dbReference type="Proteomes" id="UP000009046">
    <property type="component" value="Unassembled WGS sequence"/>
</dbReference>
<reference evidence="4" key="1">
    <citation type="submission" date="2007-04" db="EMBL/GenBank/DDBJ databases">
        <title>Annotation of Pediculus humanus corporis strain USDA.</title>
        <authorList>
            <person name="Kirkness E."/>
            <person name="Hannick L."/>
            <person name="Hass B."/>
            <person name="Bruggner R."/>
            <person name="Lawson D."/>
            <person name="Bidwell S."/>
            <person name="Joardar V."/>
            <person name="Caler E."/>
            <person name="Walenz B."/>
            <person name="Inman J."/>
            <person name="Schobel S."/>
            <person name="Galinsky K."/>
            <person name="Amedeo P."/>
            <person name="Strausberg R."/>
        </authorList>
    </citation>
    <scope>NUCLEOTIDE SEQUENCE</scope>
    <source>
        <strain evidence="4">USDA</strain>
    </source>
</reference>
<dbReference type="eggNOG" id="KOG3328">
    <property type="taxonomic scope" value="Eukaryota"/>
</dbReference>
<reference evidence="4" key="2">
    <citation type="submission" date="2007-04" db="EMBL/GenBank/DDBJ databases">
        <title>The genome of the human body louse.</title>
        <authorList>
            <consortium name="The Human Body Louse Genome Consortium"/>
            <person name="Kirkness E."/>
            <person name="Walenz B."/>
            <person name="Hass B."/>
            <person name="Bruggner R."/>
            <person name="Strausberg R."/>
        </authorList>
    </citation>
    <scope>NUCLEOTIDE SEQUENCE</scope>
    <source>
        <strain evidence="4">USDA</strain>
    </source>
</reference>
<gene>
    <name evidence="5" type="primary">8236770</name>
    <name evidence="4" type="ORF">Phum_PHUM174930</name>
</gene>
<evidence type="ECO:0000313" key="5">
    <source>
        <dbReference type="EnsemblMetazoa" id="PHUM174930-PA"/>
    </source>
</evidence>
<dbReference type="OMA" id="KQIMRAM"/>
<dbReference type="InterPro" id="IPR039298">
    <property type="entry name" value="ACOT13"/>
</dbReference>
<dbReference type="InterPro" id="IPR029069">
    <property type="entry name" value="HotDog_dom_sf"/>
</dbReference>
<dbReference type="Pfam" id="PF03061">
    <property type="entry name" value="4HBT"/>
    <property type="match status" value="1"/>
</dbReference>
<dbReference type="HOGENOM" id="CLU_089876_12_2_1"/>
<evidence type="ECO:0000313" key="4">
    <source>
        <dbReference type="EMBL" id="EEB12377.1"/>
    </source>
</evidence>